<evidence type="ECO:0000313" key="4">
    <source>
        <dbReference type="Proteomes" id="UP000195953"/>
    </source>
</evidence>
<keyword evidence="2" id="KW-0413">Isomerase</keyword>
<sequence>MWDVLCVDGLIRFRPDDTTGVEAAQTQVIGELAGRPDGYRQRTRQRLAILVTVLKSWSKQHRQKGSAVLTRLQQKMLTSCGSKNTRECASWLS</sequence>
<reference evidence="2 4" key="2">
    <citation type="submission" date="2017-05" db="EMBL/GenBank/DDBJ databases">
        <authorList>
            <person name="Song R."/>
            <person name="Chenine A.L."/>
            <person name="Ruprecht R.M."/>
        </authorList>
    </citation>
    <scope>NUCLEOTIDE SEQUENCE [LARGE SCALE GENOMIC DNA]</scope>
    <source>
        <strain evidence="2">PD5205</strain>
    </source>
</reference>
<evidence type="ECO:0000313" key="3">
    <source>
        <dbReference type="Proteomes" id="UP000195877"/>
    </source>
</evidence>
<protein>
    <submittedName>
        <fullName evidence="2">Disulfide-isomerase</fullName>
    </submittedName>
</protein>
<proteinExistence type="predicted"/>
<dbReference type="Proteomes" id="UP000195953">
    <property type="component" value="Chromosome 1"/>
</dbReference>
<evidence type="ECO:0000313" key="1">
    <source>
        <dbReference type="EMBL" id="SMQ97513.1"/>
    </source>
</evidence>
<reference evidence="1 3" key="1">
    <citation type="submission" date="2017-05" db="EMBL/GenBank/DDBJ databases">
        <authorList>
            <person name="Blom J."/>
        </authorList>
    </citation>
    <scope>NUCLEOTIDE SEQUENCE [LARGE SCALE GENOMIC DNA]</scope>
    <source>
        <strain evidence="1">PD885</strain>
    </source>
</reference>
<organism evidence="2 4">
    <name type="scientific">Xanthomonas fragariae</name>
    <dbReference type="NCBI Taxonomy" id="48664"/>
    <lineage>
        <taxon>Bacteria</taxon>
        <taxon>Pseudomonadati</taxon>
        <taxon>Pseudomonadota</taxon>
        <taxon>Gammaproteobacteria</taxon>
        <taxon>Lysobacterales</taxon>
        <taxon>Lysobacteraceae</taxon>
        <taxon>Xanthomonas</taxon>
    </lineage>
</organism>
<dbReference type="EMBL" id="LT853882">
    <property type="protein sequence ID" value="SMQ97513.1"/>
    <property type="molecule type" value="Genomic_DNA"/>
</dbReference>
<dbReference type="GO" id="GO:0016853">
    <property type="term" value="F:isomerase activity"/>
    <property type="evidence" value="ECO:0007669"/>
    <property type="project" value="UniProtKB-KW"/>
</dbReference>
<accession>A0A1Y6H7W0</accession>
<name>A0A1Y6H7W0_9XANT</name>
<evidence type="ECO:0000313" key="2">
    <source>
        <dbReference type="EMBL" id="SMR05025.1"/>
    </source>
</evidence>
<gene>
    <name evidence="2" type="ORF">PD5205_03753</name>
    <name evidence="1" type="ORF">PD885_00241</name>
</gene>
<dbReference type="EMBL" id="LT853885">
    <property type="protein sequence ID" value="SMR05025.1"/>
    <property type="molecule type" value="Genomic_DNA"/>
</dbReference>
<dbReference type="AlphaFoldDB" id="A0A1Y6H7W0"/>
<keyword evidence="3" id="KW-1185">Reference proteome</keyword>
<dbReference type="Proteomes" id="UP000195877">
    <property type="component" value="Chromosome 1"/>
</dbReference>